<keyword evidence="1" id="KW-1003">Cell membrane</keyword>
<dbReference type="GO" id="GO:0099621">
    <property type="term" value="F:undecaprenyl-phosphate 4-deoxy-4-formamido-L-arabinose transferase activity"/>
    <property type="evidence" value="ECO:0007669"/>
    <property type="project" value="TreeGrafter"/>
</dbReference>
<dbReference type="InterPro" id="IPR029044">
    <property type="entry name" value="Nucleotide-diphossugar_trans"/>
</dbReference>
<dbReference type="PANTHER" id="PTHR48090:SF3">
    <property type="entry name" value="UNDECAPRENYL-PHOSPHATE 4-DEOXY-4-FORMAMIDO-L-ARABINOSE TRANSFERASE"/>
    <property type="match status" value="1"/>
</dbReference>
<evidence type="ECO:0000256" key="3">
    <source>
        <dbReference type="ARBA" id="ARBA00022679"/>
    </source>
</evidence>
<evidence type="ECO:0000256" key="4">
    <source>
        <dbReference type="ARBA" id="ARBA00022692"/>
    </source>
</evidence>
<keyword evidence="6" id="KW-1133">Transmembrane helix</keyword>
<evidence type="ECO:0000256" key="7">
    <source>
        <dbReference type="ARBA" id="ARBA00023136"/>
    </source>
</evidence>
<dbReference type="InterPro" id="IPR050256">
    <property type="entry name" value="Glycosyltransferase_2"/>
</dbReference>
<evidence type="ECO:0000256" key="5">
    <source>
        <dbReference type="ARBA" id="ARBA00022985"/>
    </source>
</evidence>
<evidence type="ECO:0000256" key="2">
    <source>
        <dbReference type="ARBA" id="ARBA00022676"/>
    </source>
</evidence>
<evidence type="ECO:0000256" key="6">
    <source>
        <dbReference type="ARBA" id="ARBA00022989"/>
    </source>
</evidence>
<keyword evidence="5" id="KW-0448">Lipopolysaccharide biosynthesis</keyword>
<evidence type="ECO:0000313" key="9">
    <source>
        <dbReference type="EMBL" id="KKU07746.1"/>
    </source>
</evidence>
<comment type="caution">
    <text evidence="9">The sequence shown here is derived from an EMBL/GenBank/DDBJ whole genome shotgun (WGS) entry which is preliminary data.</text>
</comment>
<feature type="domain" description="Glycosyltransferase 2-like" evidence="8">
    <location>
        <begin position="4"/>
        <end position="164"/>
    </location>
</feature>
<dbReference type="Gene3D" id="3.90.550.10">
    <property type="entry name" value="Spore Coat Polysaccharide Biosynthesis Protein SpsA, Chain A"/>
    <property type="match status" value="1"/>
</dbReference>
<accession>A0A0G1MHA4</accession>
<reference evidence="9 10" key="1">
    <citation type="journal article" date="2015" name="Nature">
        <title>rRNA introns, odd ribosomes, and small enigmatic genomes across a large radiation of phyla.</title>
        <authorList>
            <person name="Brown C.T."/>
            <person name="Hug L.A."/>
            <person name="Thomas B.C."/>
            <person name="Sharon I."/>
            <person name="Castelle C.J."/>
            <person name="Singh A."/>
            <person name="Wilkins M.J."/>
            <person name="Williams K.H."/>
            <person name="Banfield J.F."/>
        </authorList>
    </citation>
    <scope>NUCLEOTIDE SEQUENCE [LARGE SCALE GENOMIC DNA]</scope>
</reference>
<evidence type="ECO:0000313" key="10">
    <source>
        <dbReference type="Proteomes" id="UP000033999"/>
    </source>
</evidence>
<sequence>MKFSIVVPAYNESENLRLLIPELDKALHSLGEPYEVIVVDNASTDNTQETLARLRERFPSLRVESDPVKGFGKAILTGLAASQGEIIGYIHADNQMMPEEIIRIYQKLIRDNLEVCKATRLDRHDGIRRWVISKGYNFLFRLMFGIRIRDINGSPKLFTRKFFNEAALQSRDWFIDPEIIIKAKRLRVPIAEVEIHTLSRLHGASQVYTLTIFEFLRNMFNYWWQE</sequence>
<dbReference type="GO" id="GO:0005886">
    <property type="term" value="C:plasma membrane"/>
    <property type="evidence" value="ECO:0007669"/>
    <property type="project" value="TreeGrafter"/>
</dbReference>
<dbReference type="SUPFAM" id="SSF53448">
    <property type="entry name" value="Nucleotide-diphospho-sugar transferases"/>
    <property type="match status" value="1"/>
</dbReference>
<dbReference type="CDD" id="cd04179">
    <property type="entry name" value="DPM_DPG-synthase_like"/>
    <property type="match status" value="1"/>
</dbReference>
<keyword evidence="7" id="KW-0472">Membrane</keyword>
<organism evidence="9 10">
    <name type="scientific">Candidatus Magasanikbacteria bacterium GW2011_GWA2_45_39</name>
    <dbReference type="NCBI Taxonomy" id="1619041"/>
    <lineage>
        <taxon>Bacteria</taxon>
        <taxon>Candidatus Magasanikiibacteriota</taxon>
    </lineage>
</organism>
<gene>
    <name evidence="9" type="ORF">UX10_C0006G0017</name>
</gene>
<keyword evidence="3 9" id="KW-0808">Transferase</keyword>
<dbReference type="AlphaFoldDB" id="A0A0G1MHA4"/>
<dbReference type="PANTHER" id="PTHR48090">
    <property type="entry name" value="UNDECAPRENYL-PHOSPHATE 4-DEOXY-4-FORMAMIDO-L-ARABINOSE TRANSFERASE-RELATED"/>
    <property type="match status" value="1"/>
</dbReference>
<protein>
    <submittedName>
        <fullName evidence="9">Glycosyl transferase family 2</fullName>
    </submittedName>
</protein>
<proteinExistence type="predicted"/>
<dbReference type="InterPro" id="IPR001173">
    <property type="entry name" value="Glyco_trans_2-like"/>
</dbReference>
<evidence type="ECO:0000259" key="8">
    <source>
        <dbReference type="Pfam" id="PF00535"/>
    </source>
</evidence>
<keyword evidence="2" id="KW-0328">Glycosyltransferase</keyword>
<name>A0A0G1MHA4_9BACT</name>
<evidence type="ECO:0000256" key="1">
    <source>
        <dbReference type="ARBA" id="ARBA00022475"/>
    </source>
</evidence>
<dbReference type="GO" id="GO:0009103">
    <property type="term" value="P:lipopolysaccharide biosynthetic process"/>
    <property type="evidence" value="ECO:0007669"/>
    <property type="project" value="UniProtKB-KW"/>
</dbReference>
<keyword evidence="4" id="KW-0812">Transmembrane</keyword>
<dbReference type="Proteomes" id="UP000033999">
    <property type="component" value="Unassembled WGS sequence"/>
</dbReference>
<dbReference type="Pfam" id="PF00535">
    <property type="entry name" value="Glycos_transf_2"/>
    <property type="match status" value="1"/>
</dbReference>
<dbReference type="EMBL" id="LCKX01000006">
    <property type="protein sequence ID" value="KKU07746.1"/>
    <property type="molecule type" value="Genomic_DNA"/>
</dbReference>